<dbReference type="SUPFAM" id="SSF53756">
    <property type="entry name" value="UDP-Glycosyltransferase/glycogen phosphorylase"/>
    <property type="match status" value="1"/>
</dbReference>
<name>A0ABW0KSY5_9BACT</name>
<keyword evidence="2" id="KW-1185">Reference proteome</keyword>
<dbReference type="RefSeq" id="WP_377168916.1">
    <property type="nucleotide sequence ID" value="NZ_JBHSMQ010000006.1"/>
</dbReference>
<gene>
    <name evidence="1" type="ORF">ACFQDI_16960</name>
</gene>
<accession>A0ABW0KSY5</accession>
<protein>
    <submittedName>
        <fullName evidence="1">Uncharacterized protein</fullName>
    </submittedName>
</protein>
<dbReference type="EMBL" id="JBHSMQ010000006">
    <property type="protein sequence ID" value="MFC5456558.1"/>
    <property type="molecule type" value="Genomic_DNA"/>
</dbReference>
<sequence>MSAALFAAGLGDVIRVCYQNAAYRVLSETTQPMPVILASHNPYSIEIFRHHRNAKNFILYDLAHKYEEFFNAGLRGVDINRALCAFAGVDHAQLIRGPANGHVPVFDAPDDVASEGHIVFQPFAGNASYRSLPPDLIEKAAQVLRTLPCRVFVVTRSYFRPGMKGKTIHSVEDARSLEGGNITVLDSLSVPATLNLIKKSRAYVGSWSSLQQAAWFENKPVAVFYPANHHDVTQPTDYAFGMSRASTLGREYSQMDAAELAEFLHRW</sequence>
<dbReference type="Proteomes" id="UP001596052">
    <property type="component" value="Unassembled WGS sequence"/>
</dbReference>
<reference evidence="2" key="1">
    <citation type="journal article" date="2019" name="Int. J. Syst. Evol. Microbiol.">
        <title>The Global Catalogue of Microorganisms (GCM) 10K type strain sequencing project: providing services to taxonomists for standard genome sequencing and annotation.</title>
        <authorList>
            <consortium name="The Broad Institute Genomics Platform"/>
            <consortium name="The Broad Institute Genome Sequencing Center for Infectious Disease"/>
            <person name="Wu L."/>
            <person name="Ma J."/>
        </authorList>
    </citation>
    <scope>NUCLEOTIDE SEQUENCE [LARGE SCALE GENOMIC DNA]</scope>
    <source>
        <strain evidence="2">CGMCC 4.1469</strain>
    </source>
</reference>
<evidence type="ECO:0000313" key="1">
    <source>
        <dbReference type="EMBL" id="MFC5456558.1"/>
    </source>
</evidence>
<evidence type="ECO:0000313" key="2">
    <source>
        <dbReference type="Proteomes" id="UP001596052"/>
    </source>
</evidence>
<proteinExistence type="predicted"/>
<comment type="caution">
    <text evidence="1">The sequence shown here is derived from an EMBL/GenBank/DDBJ whole genome shotgun (WGS) entry which is preliminary data.</text>
</comment>
<dbReference type="Gene3D" id="3.40.50.2000">
    <property type="entry name" value="Glycogen Phosphorylase B"/>
    <property type="match status" value="1"/>
</dbReference>
<organism evidence="1 2">
    <name type="scientific">Prosthecobacter fluviatilis</name>
    <dbReference type="NCBI Taxonomy" id="445931"/>
    <lineage>
        <taxon>Bacteria</taxon>
        <taxon>Pseudomonadati</taxon>
        <taxon>Verrucomicrobiota</taxon>
        <taxon>Verrucomicrobiia</taxon>
        <taxon>Verrucomicrobiales</taxon>
        <taxon>Verrucomicrobiaceae</taxon>
        <taxon>Prosthecobacter</taxon>
    </lineage>
</organism>